<accession>A0ABX4I6T0</accession>
<evidence type="ECO:0000313" key="1">
    <source>
        <dbReference type="EMBL" id="PCS01138.1"/>
    </source>
</evidence>
<comment type="caution">
    <text evidence="1">The sequence shown here is derived from an EMBL/GenBank/DDBJ whole genome shotgun (WGS) entry which is preliminary data.</text>
</comment>
<dbReference type="Proteomes" id="UP000218979">
    <property type="component" value="Unassembled WGS sequence"/>
</dbReference>
<reference evidence="1 2" key="1">
    <citation type="submission" date="2014-12" db="EMBL/GenBank/DDBJ databases">
        <title>Draft genome sequences of 10 type strains of Lactococcus.</title>
        <authorList>
            <person name="Sun Z."/>
            <person name="Zhong Z."/>
            <person name="Liu W."/>
            <person name="Zhang W."/>
            <person name="Zhang H."/>
        </authorList>
    </citation>
    <scope>NUCLEOTIDE SEQUENCE [LARGE SCALE GENOMIC DNA]</scope>
    <source>
        <strain evidence="1 2">DSM 22330</strain>
    </source>
</reference>
<keyword evidence="2" id="KW-1185">Reference proteome</keyword>
<name>A0ABX4I6T0_9LACT</name>
<evidence type="ECO:0000313" key="2">
    <source>
        <dbReference type="Proteomes" id="UP000218979"/>
    </source>
</evidence>
<organism evidence="1 2">
    <name type="scientific">Pseudolactococcus chungangensis CAU 28 = DSM 22330</name>
    <dbReference type="NCBI Taxonomy" id="1122154"/>
    <lineage>
        <taxon>Bacteria</taxon>
        <taxon>Bacillati</taxon>
        <taxon>Bacillota</taxon>
        <taxon>Bacilli</taxon>
        <taxon>Lactobacillales</taxon>
        <taxon>Streptococcaceae</taxon>
        <taxon>Pseudolactococcus</taxon>
    </lineage>
</organism>
<dbReference type="EMBL" id="JXJT01000024">
    <property type="protein sequence ID" value="PCS01138.1"/>
    <property type="molecule type" value="Genomic_DNA"/>
</dbReference>
<protein>
    <recommendedName>
        <fullName evidence="3">Transposase</fullName>
    </recommendedName>
</protein>
<proteinExistence type="predicted"/>
<sequence>MRDKGINSSKTRTFKAKFKRFFDNNRKLLDNFLKIDKMIYKLTLNVLS</sequence>
<evidence type="ECO:0008006" key="3">
    <source>
        <dbReference type="Google" id="ProtNLM"/>
    </source>
</evidence>
<gene>
    <name evidence="1" type="ORF">RR45_GL001142</name>
</gene>